<dbReference type="EMBL" id="DXGJ01000029">
    <property type="protein sequence ID" value="HIW71768.1"/>
    <property type="molecule type" value="Genomic_DNA"/>
</dbReference>
<evidence type="ECO:0000256" key="5">
    <source>
        <dbReference type="ARBA" id="ARBA00022944"/>
    </source>
</evidence>
<accession>A0A9D1QS15</accession>
<evidence type="ECO:0000313" key="7">
    <source>
        <dbReference type="EMBL" id="HIW71768.1"/>
    </source>
</evidence>
<dbReference type="Proteomes" id="UP000886822">
    <property type="component" value="Unassembled WGS sequence"/>
</dbReference>
<dbReference type="GO" id="GO:0005886">
    <property type="term" value="C:plasma membrane"/>
    <property type="evidence" value="ECO:0007669"/>
    <property type="project" value="UniProtKB-SubCell"/>
</dbReference>
<dbReference type="Gene3D" id="3.40.50.11820">
    <property type="match status" value="1"/>
</dbReference>
<protein>
    <submittedName>
        <fullName evidence="7">CDP-glycerol glycerophosphotransferase family protein</fullName>
    </submittedName>
</protein>
<sequence>MANGLHSVIQGLKLVARYGLIVLNDGLICLPIKKRLVLFESFNGKDVNDNPAAIYRALVAADPAYRQTAYFSVKPGEYAALHAKYPEIRLIKRFTPKWVMLMARAEYWVLNSRLPNWWHANRRTTTIQTWHGTPLKKLGTDIDHVAIPGRTTAQYHADFVTAANRWDYLIAPNQYSQDIFKRAFGYRGKFLSIGYPRNDRLYTDNQPAVIQALRDRLLPANTVGPVVTYAPTWRDDTAVRPGVYQFDLPFDLGEFFAHVPAKTHLIIRPHYLVKDQIDIHGYEDRVSVLAETDISELYLISDLLITDYSSVMFDYANLERPQLFFAYDLAHYRDQLRGFYFNYDAQTLPGPLVTTATAFYGQLDAWTRDHGFPDYAQQQAAFYQRFCAWEDGRASERVATLIRTRKDDD</sequence>
<evidence type="ECO:0000313" key="8">
    <source>
        <dbReference type="Proteomes" id="UP000886822"/>
    </source>
</evidence>
<dbReference type="Pfam" id="PF04464">
    <property type="entry name" value="Glyphos_transf"/>
    <property type="match status" value="1"/>
</dbReference>
<comment type="caution">
    <text evidence="7">The sequence shown here is derived from an EMBL/GenBank/DDBJ whole genome shotgun (WGS) entry which is preliminary data.</text>
</comment>
<reference evidence="7" key="2">
    <citation type="submission" date="2021-04" db="EMBL/GenBank/DDBJ databases">
        <authorList>
            <person name="Gilroy R."/>
        </authorList>
    </citation>
    <scope>NUCLEOTIDE SEQUENCE</scope>
    <source>
        <strain evidence="7">CHK173-259</strain>
    </source>
</reference>
<evidence type="ECO:0000256" key="3">
    <source>
        <dbReference type="ARBA" id="ARBA00022475"/>
    </source>
</evidence>
<evidence type="ECO:0000256" key="4">
    <source>
        <dbReference type="ARBA" id="ARBA00022679"/>
    </source>
</evidence>
<keyword evidence="5" id="KW-0777">Teichoic acid biosynthesis</keyword>
<dbReference type="AlphaFoldDB" id="A0A9D1QS15"/>
<keyword evidence="4" id="KW-0808">Transferase</keyword>
<dbReference type="PANTHER" id="PTHR37316">
    <property type="entry name" value="TEICHOIC ACID GLYCEROL-PHOSPHATE PRIMASE"/>
    <property type="match status" value="1"/>
</dbReference>
<reference evidence="7" key="1">
    <citation type="journal article" date="2021" name="PeerJ">
        <title>Extensive microbial diversity within the chicken gut microbiome revealed by metagenomics and culture.</title>
        <authorList>
            <person name="Gilroy R."/>
            <person name="Ravi A."/>
            <person name="Getino M."/>
            <person name="Pursley I."/>
            <person name="Horton D.L."/>
            <person name="Alikhan N.F."/>
            <person name="Baker D."/>
            <person name="Gharbi K."/>
            <person name="Hall N."/>
            <person name="Watson M."/>
            <person name="Adriaenssens E.M."/>
            <person name="Foster-Nyarko E."/>
            <person name="Jarju S."/>
            <person name="Secka A."/>
            <person name="Antonio M."/>
            <person name="Oren A."/>
            <person name="Chaudhuri R.R."/>
            <person name="La Ragione R."/>
            <person name="Hildebrand F."/>
            <person name="Pallen M.J."/>
        </authorList>
    </citation>
    <scope>NUCLEOTIDE SEQUENCE</scope>
    <source>
        <strain evidence="7">CHK173-259</strain>
    </source>
</reference>
<dbReference type="InterPro" id="IPR007554">
    <property type="entry name" value="Glycerophosphate_synth"/>
</dbReference>
<keyword evidence="3" id="KW-1003">Cell membrane</keyword>
<name>A0A9D1QS15_9LACO</name>
<dbReference type="InterPro" id="IPR043149">
    <property type="entry name" value="TagF_N"/>
</dbReference>
<dbReference type="InterPro" id="IPR043148">
    <property type="entry name" value="TagF_C"/>
</dbReference>
<dbReference type="PANTHER" id="PTHR37316:SF3">
    <property type="entry name" value="TEICHOIC ACID GLYCEROL-PHOSPHATE TRANSFERASE"/>
    <property type="match status" value="1"/>
</dbReference>
<gene>
    <name evidence="7" type="ORF">H9875_03985</name>
</gene>
<comment type="subcellular location">
    <subcellularLocation>
        <location evidence="1">Cell membrane</location>
        <topology evidence="1">Peripheral membrane protein</topology>
    </subcellularLocation>
</comment>
<dbReference type="GO" id="GO:0019350">
    <property type="term" value="P:teichoic acid biosynthetic process"/>
    <property type="evidence" value="ECO:0007669"/>
    <property type="project" value="UniProtKB-KW"/>
</dbReference>
<dbReference type="Gene3D" id="3.40.50.12580">
    <property type="match status" value="1"/>
</dbReference>
<evidence type="ECO:0000256" key="2">
    <source>
        <dbReference type="ARBA" id="ARBA00010488"/>
    </source>
</evidence>
<proteinExistence type="inferred from homology"/>
<comment type="similarity">
    <text evidence="2">Belongs to the CDP-glycerol glycerophosphotransferase family.</text>
</comment>
<dbReference type="InterPro" id="IPR051612">
    <property type="entry name" value="Teichoic_Acid_Biosynth"/>
</dbReference>
<evidence type="ECO:0000256" key="6">
    <source>
        <dbReference type="ARBA" id="ARBA00023136"/>
    </source>
</evidence>
<keyword evidence="6" id="KW-0472">Membrane</keyword>
<evidence type="ECO:0000256" key="1">
    <source>
        <dbReference type="ARBA" id="ARBA00004202"/>
    </source>
</evidence>
<dbReference type="GO" id="GO:0047355">
    <property type="term" value="F:CDP-glycerol glycerophosphotransferase activity"/>
    <property type="evidence" value="ECO:0007669"/>
    <property type="project" value="InterPro"/>
</dbReference>
<dbReference type="SUPFAM" id="SSF53756">
    <property type="entry name" value="UDP-Glycosyltransferase/glycogen phosphorylase"/>
    <property type="match status" value="1"/>
</dbReference>
<organism evidence="7 8">
    <name type="scientific">Candidatus Levilactobacillus faecigallinarum</name>
    <dbReference type="NCBI Taxonomy" id="2838638"/>
    <lineage>
        <taxon>Bacteria</taxon>
        <taxon>Bacillati</taxon>
        <taxon>Bacillota</taxon>
        <taxon>Bacilli</taxon>
        <taxon>Lactobacillales</taxon>
        <taxon>Lactobacillaceae</taxon>
        <taxon>Levilactobacillus</taxon>
    </lineage>
</organism>